<dbReference type="AlphaFoldDB" id="A0A0F4NPP1"/>
<accession>A0A0F4NPP1</accession>
<sequence>MIQGMETEQRVDLLLSLTNVRSESQISALKRHFVDGLNASACAAFEGIPESNFQRVIDRVQEVDAKIEQIKDLDWARFKSEK</sequence>
<dbReference type="InterPro" id="IPR053721">
    <property type="entry name" value="Fimbrial_Adhesin_Reg"/>
</dbReference>
<evidence type="ECO:0000313" key="3">
    <source>
        <dbReference type="EMBL" id="KJY84813.1"/>
    </source>
</evidence>
<dbReference type="Proteomes" id="UP000033673">
    <property type="component" value="Unassembled WGS sequence"/>
</dbReference>
<proteinExistence type="predicted"/>
<evidence type="ECO:0000313" key="4">
    <source>
        <dbReference type="Proteomes" id="UP000033673"/>
    </source>
</evidence>
<evidence type="ECO:0000256" key="1">
    <source>
        <dbReference type="ARBA" id="ARBA00023015"/>
    </source>
</evidence>
<dbReference type="InterPro" id="IPR004356">
    <property type="entry name" value="Adhesin_operon_reg_prot"/>
</dbReference>
<gene>
    <name evidence="3" type="ORF">TW81_02115</name>
</gene>
<dbReference type="PATRIC" id="fig|579748.3.peg.437"/>
<comment type="caution">
    <text evidence="3">The sequence shown here is derived from an EMBL/GenBank/DDBJ whole genome shotgun (WGS) entry which is preliminary data.</text>
</comment>
<keyword evidence="4" id="KW-1185">Reference proteome</keyword>
<dbReference type="OrthoDB" id="6309766at2"/>
<evidence type="ECO:0000256" key="2">
    <source>
        <dbReference type="ARBA" id="ARBA00023163"/>
    </source>
</evidence>
<name>A0A0F4NPP1_9VIBR</name>
<dbReference type="Pfam" id="PF03333">
    <property type="entry name" value="PapB"/>
    <property type="match status" value="1"/>
</dbReference>
<keyword evidence="1" id="KW-0805">Transcription regulation</keyword>
<dbReference type="Gene3D" id="1.10.10.2690">
    <property type="match status" value="1"/>
</dbReference>
<keyword evidence="2" id="KW-0804">Transcription</keyword>
<protein>
    <recommendedName>
        <fullName evidence="5">Transcription factor protein</fullName>
    </recommendedName>
</protein>
<reference evidence="3 4" key="1">
    <citation type="journal article" date="2015" name="BMC Genomics">
        <title>Genome mining reveals unlocked bioactive potential of marine Gram-negative bacteria.</title>
        <authorList>
            <person name="Machado H."/>
            <person name="Sonnenschein E.C."/>
            <person name="Melchiorsen J."/>
            <person name="Gram L."/>
        </authorList>
    </citation>
    <scope>NUCLEOTIDE SEQUENCE [LARGE SCALE GENOMIC DNA]</scope>
    <source>
        <strain evidence="3 4">S2757</strain>
    </source>
</reference>
<dbReference type="EMBL" id="JXXV01000006">
    <property type="protein sequence ID" value="KJY84813.1"/>
    <property type="molecule type" value="Genomic_DNA"/>
</dbReference>
<dbReference type="STRING" id="579748.TW81_02115"/>
<evidence type="ECO:0008006" key="5">
    <source>
        <dbReference type="Google" id="ProtNLM"/>
    </source>
</evidence>
<organism evidence="3 4">
    <name type="scientific">Vibrio galatheae</name>
    <dbReference type="NCBI Taxonomy" id="579748"/>
    <lineage>
        <taxon>Bacteria</taxon>
        <taxon>Pseudomonadati</taxon>
        <taxon>Pseudomonadota</taxon>
        <taxon>Gammaproteobacteria</taxon>
        <taxon>Vibrionales</taxon>
        <taxon>Vibrionaceae</taxon>
        <taxon>Vibrio</taxon>
    </lineage>
</organism>
<dbReference type="GO" id="GO:0006355">
    <property type="term" value="P:regulation of DNA-templated transcription"/>
    <property type="evidence" value="ECO:0007669"/>
    <property type="project" value="InterPro"/>
</dbReference>